<proteinExistence type="predicted"/>
<reference evidence="1" key="2">
    <citation type="submission" date="2019-01" db="EMBL/GenBank/DDBJ databases">
        <authorList>
            <consortium name="NCBI Pathogen Detection Project"/>
        </authorList>
    </citation>
    <scope>NUCLEOTIDE SEQUENCE</scope>
    <source>
        <strain evidence="1">BCW_3452</strain>
    </source>
</reference>
<dbReference type="Proteomes" id="UP000863257">
    <property type="component" value="Unassembled WGS sequence"/>
</dbReference>
<organism evidence="1">
    <name type="scientific">Vibrio vulnificus</name>
    <dbReference type="NCBI Taxonomy" id="672"/>
    <lineage>
        <taxon>Bacteria</taxon>
        <taxon>Pseudomonadati</taxon>
        <taxon>Pseudomonadota</taxon>
        <taxon>Gammaproteobacteria</taxon>
        <taxon>Vibrionales</taxon>
        <taxon>Vibrionaceae</taxon>
        <taxon>Vibrio</taxon>
    </lineage>
</organism>
<sequence>MMSDNNFDTLETAKALKESGDVASGLLLLSSRLNSFTCHDFNFLMDYIENTNSFVKTHQQVLLVFHDHLVTAFKERKLNYKSQIRFELFQDLLGIQ</sequence>
<gene>
    <name evidence="1" type="ORF">I7730_00595</name>
</gene>
<reference evidence="1" key="1">
    <citation type="journal article" date="2018" name="Genome Biol.">
        <title>SKESA: strategic k-mer extension for scrupulous assemblies.</title>
        <authorList>
            <person name="Souvorov A."/>
            <person name="Agarwala R."/>
            <person name="Lipman D.J."/>
        </authorList>
    </citation>
    <scope>NUCLEOTIDE SEQUENCE</scope>
    <source>
        <strain evidence="1">BCW_3452</strain>
    </source>
</reference>
<evidence type="ECO:0000313" key="1">
    <source>
        <dbReference type="EMBL" id="HAS8538297.1"/>
    </source>
</evidence>
<protein>
    <submittedName>
        <fullName evidence="1">Uncharacterized protein</fullName>
    </submittedName>
</protein>
<comment type="caution">
    <text evidence="1">The sequence shown here is derived from an EMBL/GenBank/DDBJ whole genome shotgun (WGS) entry which is preliminary data.</text>
</comment>
<name>A0A8H9K6R8_VIBVL</name>
<dbReference type="EMBL" id="DACRBY010000001">
    <property type="protein sequence ID" value="HAS8538297.1"/>
    <property type="molecule type" value="Genomic_DNA"/>
</dbReference>
<dbReference type="AlphaFoldDB" id="A0A8H9K6R8"/>
<accession>A0A8H9K6R8</accession>